<feature type="domain" description="DUF6894" evidence="1">
    <location>
        <begin position="12"/>
        <end position="69"/>
    </location>
</feature>
<dbReference type="Pfam" id="PF21834">
    <property type="entry name" value="DUF6894"/>
    <property type="match status" value="1"/>
</dbReference>
<comment type="caution">
    <text evidence="2">The sequence shown here is derived from an EMBL/GenBank/DDBJ whole genome shotgun (WGS) entry which is preliminary data.</text>
</comment>
<dbReference type="Proteomes" id="UP000305709">
    <property type="component" value="Unassembled WGS sequence"/>
</dbReference>
<proteinExistence type="predicted"/>
<evidence type="ECO:0000313" key="3">
    <source>
        <dbReference type="Proteomes" id="UP000305709"/>
    </source>
</evidence>
<dbReference type="InterPro" id="IPR054189">
    <property type="entry name" value="DUF6894"/>
</dbReference>
<dbReference type="OrthoDB" id="7867504at2"/>
<dbReference type="AlphaFoldDB" id="A0A5C4N6M6"/>
<dbReference type="EMBL" id="VDFV01000077">
    <property type="protein sequence ID" value="TNC60669.1"/>
    <property type="molecule type" value="Genomic_DNA"/>
</dbReference>
<sequence>MPKYIFEFPNSPDLDPVEEVLNGPEEVLAEAATLAGQLMKDQAVDFWNSPDRRLCVTDEDGSVVCTVRFIGTKGDG</sequence>
<dbReference type="RefSeq" id="WP_139083816.1">
    <property type="nucleotide sequence ID" value="NZ_VDFV01000077.1"/>
</dbReference>
<accession>A0A5C4N6M6</accession>
<reference evidence="2 3" key="1">
    <citation type="submission" date="2019-06" db="EMBL/GenBank/DDBJ databases">
        <authorList>
            <person name="Jiang L."/>
        </authorList>
    </citation>
    <scope>NUCLEOTIDE SEQUENCE [LARGE SCALE GENOMIC DNA]</scope>
    <source>
        <strain evidence="2 3">YIM 48858</strain>
    </source>
</reference>
<protein>
    <recommendedName>
        <fullName evidence="1">DUF6894 domain-containing protein</fullName>
    </recommendedName>
</protein>
<gene>
    <name evidence="2" type="ORF">FHG71_21860</name>
</gene>
<keyword evidence="3" id="KW-1185">Reference proteome</keyword>
<organism evidence="2 3">
    <name type="scientific">Rubellimicrobium roseum</name>
    <dbReference type="NCBI Taxonomy" id="687525"/>
    <lineage>
        <taxon>Bacteria</taxon>
        <taxon>Pseudomonadati</taxon>
        <taxon>Pseudomonadota</taxon>
        <taxon>Alphaproteobacteria</taxon>
        <taxon>Rhodobacterales</taxon>
        <taxon>Roseobacteraceae</taxon>
        <taxon>Rubellimicrobium</taxon>
    </lineage>
</organism>
<evidence type="ECO:0000313" key="2">
    <source>
        <dbReference type="EMBL" id="TNC60669.1"/>
    </source>
</evidence>
<evidence type="ECO:0000259" key="1">
    <source>
        <dbReference type="Pfam" id="PF21834"/>
    </source>
</evidence>
<name>A0A5C4N6M6_9RHOB</name>